<evidence type="ECO:0000256" key="12">
    <source>
        <dbReference type="ARBA" id="ARBA00022833"/>
    </source>
</evidence>
<protein>
    <recommendedName>
        <fullName evidence="6">RBR-type E3 ubiquitin transferase</fullName>
        <ecNumber evidence="6">2.3.2.31</ecNumber>
    </recommendedName>
</protein>
<dbReference type="AlphaFoldDB" id="A0A834X1Y8"/>
<dbReference type="GO" id="GO:0061630">
    <property type="term" value="F:ubiquitin protein ligase activity"/>
    <property type="evidence" value="ECO:0007669"/>
    <property type="project" value="UniProtKB-EC"/>
</dbReference>
<evidence type="ECO:0000256" key="11">
    <source>
        <dbReference type="ARBA" id="ARBA00022786"/>
    </source>
</evidence>
<comment type="caution">
    <text evidence="16">The sequence shown here is derived from an EMBL/GenBank/DDBJ whole genome shotgun (WGS) entry which is preliminary data.</text>
</comment>
<dbReference type="InterPro" id="IPR002867">
    <property type="entry name" value="IBR_dom"/>
</dbReference>
<dbReference type="PROSITE" id="PS00518">
    <property type="entry name" value="ZF_RING_1"/>
    <property type="match status" value="1"/>
</dbReference>
<evidence type="ECO:0000256" key="1">
    <source>
        <dbReference type="ARBA" id="ARBA00001798"/>
    </source>
</evidence>
<dbReference type="EC" id="2.3.2.31" evidence="6"/>
<keyword evidence="8" id="KW-0479">Metal-binding</keyword>
<dbReference type="Gene3D" id="1.20.120.1750">
    <property type="match status" value="1"/>
</dbReference>
<evidence type="ECO:0000259" key="14">
    <source>
        <dbReference type="PROSITE" id="PS50089"/>
    </source>
</evidence>
<dbReference type="PROSITE" id="PS50089">
    <property type="entry name" value="ZF_RING_2"/>
    <property type="match status" value="1"/>
</dbReference>
<evidence type="ECO:0000256" key="5">
    <source>
        <dbReference type="ARBA" id="ARBA00005884"/>
    </source>
</evidence>
<dbReference type="SUPFAM" id="SSF57850">
    <property type="entry name" value="RING/U-box"/>
    <property type="match status" value="3"/>
</dbReference>
<evidence type="ECO:0000256" key="3">
    <source>
        <dbReference type="ARBA" id="ARBA00003976"/>
    </source>
</evidence>
<reference evidence="16" key="1">
    <citation type="submission" date="2020-09" db="EMBL/GenBank/DDBJ databases">
        <title>Genome-Enabled Discovery of Anthraquinone Biosynthesis in Senna tora.</title>
        <authorList>
            <person name="Kang S.-H."/>
            <person name="Pandey R.P."/>
            <person name="Lee C.-M."/>
            <person name="Sim J.-S."/>
            <person name="Jeong J.-T."/>
            <person name="Choi B.-S."/>
            <person name="Jung M."/>
            <person name="Ginzburg D."/>
            <person name="Zhao K."/>
            <person name="Won S.Y."/>
            <person name="Oh T.-J."/>
            <person name="Yu Y."/>
            <person name="Kim N.-H."/>
            <person name="Lee O.R."/>
            <person name="Lee T.-H."/>
            <person name="Bashyal P."/>
            <person name="Kim T.-S."/>
            <person name="Lee W.-H."/>
            <person name="Kawkins C."/>
            <person name="Kim C.-K."/>
            <person name="Kim J.S."/>
            <person name="Ahn B.O."/>
            <person name="Rhee S.Y."/>
            <person name="Sohng J.K."/>
        </authorList>
    </citation>
    <scope>NUCLEOTIDE SEQUENCE</scope>
    <source>
        <tissue evidence="16">Leaf</tissue>
    </source>
</reference>
<sequence>MSLEAPVNGETRSLHNPNLMENMEIPRPMEVVDVEDFCFTPISHKGTTQSNAISVEQYSHDRDLHLAIMASLAQTTHASGICIDLSSSDDDEVRVLRFKPQNTPFGRRRRNSPNSFVFTTEKGESSNSVPFVCEICAETKPANESFGINGCSHAYCNECVMRYVASKLQENIVNIRCPVSECRGLLEPEDCRGILPPEVYDRWGNALCEAVILADQKFYCPYKDCSVLLIDDEGGVIKESECPNCKRLFCAQCKVPWHSGIECEEFQKLSKDEREKEDIMLMQLAQNKGWRRCPKCRFYVEKSVGCMYMKCRCGIAFCYNCGTISTSNSHMCSKCKR</sequence>
<proteinExistence type="inferred from homology"/>
<dbReference type="GO" id="GO:0008270">
    <property type="term" value="F:zinc ion binding"/>
    <property type="evidence" value="ECO:0007669"/>
    <property type="project" value="UniProtKB-KW"/>
</dbReference>
<gene>
    <name evidence="16" type="ORF">G2W53_011701</name>
</gene>
<dbReference type="SMART" id="SM00647">
    <property type="entry name" value="IBR"/>
    <property type="match status" value="2"/>
</dbReference>
<keyword evidence="7" id="KW-0808">Transferase</keyword>
<evidence type="ECO:0000256" key="2">
    <source>
        <dbReference type="ARBA" id="ARBA00001947"/>
    </source>
</evidence>
<comment type="cofactor">
    <cofactor evidence="2">
        <name>Zn(2+)</name>
        <dbReference type="ChEBI" id="CHEBI:29105"/>
    </cofactor>
</comment>
<evidence type="ECO:0000259" key="15">
    <source>
        <dbReference type="PROSITE" id="PS51873"/>
    </source>
</evidence>
<keyword evidence="10 13" id="KW-0863">Zinc-finger</keyword>
<dbReference type="CDD" id="cd22584">
    <property type="entry name" value="Rcat_RBR_unk"/>
    <property type="match status" value="1"/>
</dbReference>
<organism evidence="16 17">
    <name type="scientific">Senna tora</name>
    <dbReference type="NCBI Taxonomy" id="362788"/>
    <lineage>
        <taxon>Eukaryota</taxon>
        <taxon>Viridiplantae</taxon>
        <taxon>Streptophyta</taxon>
        <taxon>Embryophyta</taxon>
        <taxon>Tracheophyta</taxon>
        <taxon>Spermatophyta</taxon>
        <taxon>Magnoliopsida</taxon>
        <taxon>eudicotyledons</taxon>
        <taxon>Gunneridae</taxon>
        <taxon>Pentapetalae</taxon>
        <taxon>rosids</taxon>
        <taxon>fabids</taxon>
        <taxon>Fabales</taxon>
        <taxon>Fabaceae</taxon>
        <taxon>Caesalpinioideae</taxon>
        <taxon>Cassia clade</taxon>
        <taxon>Senna</taxon>
    </lineage>
</organism>
<dbReference type="InterPro" id="IPR044066">
    <property type="entry name" value="TRIAD_supradom"/>
</dbReference>
<name>A0A834X1Y8_9FABA</name>
<dbReference type="Gene3D" id="3.30.40.10">
    <property type="entry name" value="Zinc/RING finger domain, C3HC4 (zinc finger)"/>
    <property type="match status" value="1"/>
</dbReference>
<evidence type="ECO:0000256" key="8">
    <source>
        <dbReference type="ARBA" id="ARBA00022723"/>
    </source>
</evidence>
<dbReference type="GO" id="GO:0016567">
    <property type="term" value="P:protein ubiquitination"/>
    <property type="evidence" value="ECO:0007669"/>
    <property type="project" value="UniProtKB-UniPathway"/>
</dbReference>
<evidence type="ECO:0000256" key="4">
    <source>
        <dbReference type="ARBA" id="ARBA00004906"/>
    </source>
</evidence>
<dbReference type="InterPro" id="IPR017907">
    <property type="entry name" value="Znf_RING_CS"/>
</dbReference>
<dbReference type="EMBL" id="JAAIUW010000004">
    <property type="protein sequence ID" value="KAF7836842.1"/>
    <property type="molecule type" value="Genomic_DNA"/>
</dbReference>
<dbReference type="CDD" id="cd22582">
    <property type="entry name" value="BRcat_RBR_unk"/>
    <property type="match status" value="1"/>
</dbReference>
<accession>A0A834X1Y8</accession>
<comment type="catalytic activity">
    <reaction evidence="1">
        <text>[E2 ubiquitin-conjugating enzyme]-S-ubiquitinyl-L-cysteine + [acceptor protein]-L-lysine = [E2 ubiquitin-conjugating enzyme]-L-cysteine + [acceptor protein]-N(6)-ubiquitinyl-L-lysine.</text>
        <dbReference type="EC" id="2.3.2.31"/>
    </reaction>
</comment>
<dbReference type="FunFam" id="1.20.120.1750:FF:000018">
    <property type="entry name" value="RBR-type E3 ubiquitin transferase"/>
    <property type="match status" value="1"/>
</dbReference>
<evidence type="ECO:0000256" key="7">
    <source>
        <dbReference type="ARBA" id="ARBA00022679"/>
    </source>
</evidence>
<evidence type="ECO:0000313" key="17">
    <source>
        <dbReference type="Proteomes" id="UP000634136"/>
    </source>
</evidence>
<dbReference type="InterPro" id="IPR031127">
    <property type="entry name" value="E3_UB_ligase_RBR"/>
</dbReference>
<dbReference type="InterPro" id="IPR013083">
    <property type="entry name" value="Znf_RING/FYVE/PHD"/>
</dbReference>
<dbReference type="InterPro" id="IPR001841">
    <property type="entry name" value="Znf_RING"/>
</dbReference>
<keyword evidence="11" id="KW-0833">Ubl conjugation pathway</keyword>
<feature type="domain" description="RING-type" evidence="15">
    <location>
        <begin position="129"/>
        <end position="337"/>
    </location>
</feature>
<dbReference type="UniPathway" id="UPA00143"/>
<evidence type="ECO:0000256" key="10">
    <source>
        <dbReference type="ARBA" id="ARBA00022771"/>
    </source>
</evidence>
<dbReference type="Pfam" id="PF01485">
    <property type="entry name" value="IBR"/>
    <property type="match status" value="1"/>
</dbReference>
<evidence type="ECO:0000256" key="9">
    <source>
        <dbReference type="ARBA" id="ARBA00022737"/>
    </source>
</evidence>
<evidence type="ECO:0000256" key="6">
    <source>
        <dbReference type="ARBA" id="ARBA00012251"/>
    </source>
</evidence>
<dbReference type="PROSITE" id="PS51873">
    <property type="entry name" value="TRIAD"/>
    <property type="match status" value="1"/>
</dbReference>
<feature type="domain" description="RING-type" evidence="14">
    <location>
        <begin position="133"/>
        <end position="181"/>
    </location>
</feature>
<keyword evidence="12" id="KW-0862">Zinc</keyword>
<dbReference type="Proteomes" id="UP000634136">
    <property type="component" value="Unassembled WGS sequence"/>
</dbReference>
<comment type="pathway">
    <text evidence="4">Protein modification; protein ubiquitination.</text>
</comment>
<keyword evidence="17" id="KW-1185">Reference proteome</keyword>
<evidence type="ECO:0000313" key="16">
    <source>
        <dbReference type="EMBL" id="KAF7836842.1"/>
    </source>
</evidence>
<comment type="function">
    <text evidence="3">Might act as an E3 ubiquitin-protein ligase, or as part of E3 complex, which accepts ubiquitin from specific E2 ubiquitin-conjugating enzymes and then transfers it to substrates.</text>
</comment>
<keyword evidence="9" id="KW-0677">Repeat</keyword>
<dbReference type="PANTHER" id="PTHR11685">
    <property type="entry name" value="RBR FAMILY RING FINGER AND IBR DOMAIN-CONTAINING"/>
    <property type="match status" value="1"/>
</dbReference>
<dbReference type="OrthoDB" id="10009520at2759"/>
<comment type="similarity">
    <text evidence="5">Belongs to the RBR family. Ariadne subfamily.</text>
</comment>
<evidence type="ECO:0000256" key="13">
    <source>
        <dbReference type="PROSITE-ProRule" id="PRU00175"/>
    </source>
</evidence>
<dbReference type="FunFam" id="3.30.40.10:FF:000230">
    <property type="entry name" value="RBR-type E3 ubiquitin transferase"/>
    <property type="match status" value="1"/>
</dbReference>